<reference evidence="2 3" key="1">
    <citation type="submission" date="2019-09" db="EMBL/GenBank/DDBJ databases">
        <authorList>
            <person name="Kevbrin V."/>
            <person name="Grouzdev D.S."/>
        </authorList>
    </citation>
    <scope>NUCLEOTIDE SEQUENCE [LARGE SCALE GENOMIC DNA]</scope>
    <source>
        <strain evidence="2 3">G-192</strain>
    </source>
</reference>
<organism evidence="2 3">
    <name type="scientific">Alkalicaulis satelles</name>
    <dbReference type="NCBI Taxonomy" id="2609175"/>
    <lineage>
        <taxon>Bacteria</taxon>
        <taxon>Pseudomonadati</taxon>
        <taxon>Pseudomonadota</taxon>
        <taxon>Alphaproteobacteria</taxon>
        <taxon>Maricaulales</taxon>
        <taxon>Maricaulaceae</taxon>
        <taxon>Alkalicaulis</taxon>
    </lineage>
</organism>
<name>A0A5M6ZM22_9PROT</name>
<proteinExistence type="predicted"/>
<dbReference type="AlphaFoldDB" id="A0A5M6ZM22"/>
<gene>
    <name evidence="2" type="ORF">F1654_05165</name>
</gene>
<dbReference type="Proteomes" id="UP000325122">
    <property type="component" value="Unassembled WGS sequence"/>
</dbReference>
<accession>A0A5M6ZM22</accession>
<keyword evidence="3" id="KW-1185">Reference proteome</keyword>
<feature type="signal peptide" evidence="1">
    <location>
        <begin position="1"/>
        <end position="25"/>
    </location>
</feature>
<sequence length="139" mass="15140">MFRMIAAASCTAVLTALAAAEPAEAQRLSNGDYELCSVYRPDGTFAGYDSACLEAQRAAVRRLSQRHERGYRDRWSHSAPSYGGYAQAAPLCPSWANNGHGYSTTMRTGVPGVQYGTFNAMFNGTPCISNPNFYMRGLH</sequence>
<comment type="caution">
    <text evidence="2">The sequence shown here is derived from an EMBL/GenBank/DDBJ whole genome shotgun (WGS) entry which is preliminary data.</text>
</comment>
<evidence type="ECO:0000256" key="1">
    <source>
        <dbReference type="SAM" id="SignalP"/>
    </source>
</evidence>
<evidence type="ECO:0000313" key="3">
    <source>
        <dbReference type="Proteomes" id="UP000325122"/>
    </source>
</evidence>
<protein>
    <submittedName>
        <fullName evidence="2">Uncharacterized protein</fullName>
    </submittedName>
</protein>
<feature type="chain" id="PRO_5024458074" evidence="1">
    <location>
        <begin position="26"/>
        <end position="139"/>
    </location>
</feature>
<dbReference type="RefSeq" id="WP_150022402.1">
    <property type="nucleotide sequence ID" value="NZ_VWOJ01000001.1"/>
</dbReference>
<keyword evidence="1" id="KW-0732">Signal</keyword>
<evidence type="ECO:0000313" key="2">
    <source>
        <dbReference type="EMBL" id="KAA5805370.1"/>
    </source>
</evidence>
<dbReference type="EMBL" id="VWOJ01000001">
    <property type="protein sequence ID" value="KAA5805370.1"/>
    <property type="molecule type" value="Genomic_DNA"/>
</dbReference>